<dbReference type="SUPFAM" id="SSF51430">
    <property type="entry name" value="NAD(P)-linked oxidoreductase"/>
    <property type="match status" value="1"/>
</dbReference>
<dbReference type="PRINTS" id="PR00069">
    <property type="entry name" value="ALDKETRDTASE"/>
</dbReference>
<dbReference type="PANTHER" id="PTHR11732">
    <property type="entry name" value="ALDO/KETO REDUCTASE"/>
    <property type="match status" value="1"/>
</dbReference>
<evidence type="ECO:0000256" key="6">
    <source>
        <dbReference type="PIRSR" id="PIRSR000097-3"/>
    </source>
</evidence>
<dbReference type="InterPro" id="IPR036812">
    <property type="entry name" value="NAD(P)_OxRdtase_dom_sf"/>
</dbReference>
<feature type="binding site" evidence="5">
    <location>
        <position position="96"/>
    </location>
    <ligand>
        <name>substrate</name>
    </ligand>
</feature>
<evidence type="ECO:0000313" key="8">
    <source>
        <dbReference type="EMBL" id="KAK2180482.1"/>
    </source>
</evidence>
<comment type="caution">
    <text evidence="8">The sequence shown here is derived from an EMBL/GenBank/DDBJ whole genome shotgun (WGS) entry which is preliminary data.</text>
</comment>
<dbReference type="PIRSF" id="PIRSF000097">
    <property type="entry name" value="AKR"/>
    <property type="match status" value="1"/>
</dbReference>
<evidence type="ECO:0000256" key="2">
    <source>
        <dbReference type="ARBA" id="ARBA00022857"/>
    </source>
</evidence>
<evidence type="ECO:0000259" key="7">
    <source>
        <dbReference type="Pfam" id="PF00248"/>
    </source>
</evidence>
<feature type="site" description="Lowers pKa of active site Tyr" evidence="6">
    <location>
        <position position="63"/>
    </location>
</feature>
<reference evidence="8" key="1">
    <citation type="journal article" date="2023" name="Mol. Biol. Evol.">
        <title>Third-Generation Sequencing Reveals the Adaptive Role of the Epigenome in Three Deep-Sea Polychaetes.</title>
        <authorList>
            <person name="Perez M."/>
            <person name="Aroh O."/>
            <person name="Sun Y."/>
            <person name="Lan Y."/>
            <person name="Juniper S.K."/>
            <person name="Young C.R."/>
            <person name="Angers B."/>
            <person name="Qian P.Y."/>
        </authorList>
    </citation>
    <scope>NUCLEOTIDE SEQUENCE</scope>
    <source>
        <strain evidence="8">R07B-5</strain>
    </source>
</reference>
<comment type="similarity">
    <text evidence="1">Belongs to the aldo/keto reductase family.</text>
</comment>
<dbReference type="PROSITE" id="PS00062">
    <property type="entry name" value="ALDOKETO_REDUCTASE_2"/>
    <property type="match status" value="1"/>
</dbReference>
<keyword evidence="9" id="KW-1185">Reference proteome</keyword>
<keyword evidence="3" id="KW-0560">Oxidoreductase</keyword>
<evidence type="ECO:0000256" key="3">
    <source>
        <dbReference type="ARBA" id="ARBA00023002"/>
    </source>
</evidence>
<evidence type="ECO:0000313" key="9">
    <source>
        <dbReference type="Proteomes" id="UP001209878"/>
    </source>
</evidence>
<evidence type="ECO:0000256" key="1">
    <source>
        <dbReference type="ARBA" id="ARBA00007905"/>
    </source>
</evidence>
<dbReference type="InterPro" id="IPR020471">
    <property type="entry name" value="AKR"/>
</dbReference>
<dbReference type="Proteomes" id="UP001209878">
    <property type="component" value="Unassembled WGS sequence"/>
</dbReference>
<keyword evidence="2" id="KW-0521">NADP</keyword>
<sequence>MWCIFLQSPAEKVTQAVNVAIEAGYRHIDCAYIYDNEVNVGTALKEQISKSNVKREDMFIVSKLWWTFHSAEDVKPALQESLKRLGVEYLDLFLIHWPVPRQRGGGLFPQDNDGNYIFADTPTLETWTAMEKCVDAGLVKNIGLSNFNSIQVQDVIDNCRIKPSVLQVEIHPYMSQEKLVKFCHDRDIVITAYAPLGSSDIVGASPEFTNLLGEPVLKTLGTKYGKSPAQIVLRWLLQRNIVVIPKSVTPSWIKENIQIFDFQLTTDDMETVSGLNKNHRLLGRYFLNDDG</sequence>
<dbReference type="Pfam" id="PF00248">
    <property type="entry name" value="Aldo_ket_red"/>
    <property type="match status" value="1"/>
</dbReference>
<dbReference type="Gene3D" id="3.20.20.100">
    <property type="entry name" value="NADP-dependent oxidoreductase domain"/>
    <property type="match status" value="1"/>
</dbReference>
<feature type="active site" description="Proton donor" evidence="4">
    <location>
        <position position="34"/>
    </location>
</feature>
<dbReference type="InterPro" id="IPR023210">
    <property type="entry name" value="NADP_OxRdtase_dom"/>
</dbReference>
<name>A0AAD9L052_RIDPI</name>
<dbReference type="AlphaFoldDB" id="A0AAD9L052"/>
<accession>A0AAD9L052</accession>
<dbReference type="EMBL" id="JAODUO010000441">
    <property type="protein sequence ID" value="KAK2180482.1"/>
    <property type="molecule type" value="Genomic_DNA"/>
</dbReference>
<gene>
    <name evidence="8" type="ORF">NP493_441g02022</name>
</gene>
<protein>
    <recommendedName>
        <fullName evidence="7">NADP-dependent oxidoreductase domain-containing protein</fullName>
    </recommendedName>
</protein>
<proteinExistence type="inferred from homology"/>
<dbReference type="InterPro" id="IPR018170">
    <property type="entry name" value="Aldo/ket_reductase_CS"/>
</dbReference>
<dbReference type="FunFam" id="3.20.20.100:FF:000006">
    <property type="entry name" value="Aldo-keto reductase family 1 member A1"/>
    <property type="match status" value="1"/>
</dbReference>
<dbReference type="GO" id="GO:0016491">
    <property type="term" value="F:oxidoreductase activity"/>
    <property type="evidence" value="ECO:0007669"/>
    <property type="project" value="UniProtKB-KW"/>
</dbReference>
<dbReference type="PROSITE" id="PS00798">
    <property type="entry name" value="ALDOKETO_REDUCTASE_1"/>
    <property type="match status" value="1"/>
</dbReference>
<evidence type="ECO:0000256" key="5">
    <source>
        <dbReference type="PIRSR" id="PIRSR000097-2"/>
    </source>
</evidence>
<organism evidence="8 9">
    <name type="scientific">Ridgeia piscesae</name>
    <name type="common">Tubeworm</name>
    <dbReference type="NCBI Taxonomy" id="27915"/>
    <lineage>
        <taxon>Eukaryota</taxon>
        <taxon>Metazoa</taxon>
        <taxon>Spiralia</taxon>
        <taxon>Lophotrochozoa</taxon>
        <taxon>Annelida</taxon>
        <taxon>Polychaeta</taxon>
        <taxon>Sedentaria</taxon>
        <taxon>Canalipalpata</taxon>
        <taxon>Sabellida</taxon>
        <taxon>Siboglinidae</taxon>
        <taxon>Ridgeia</taxon>
    </lineage>
</organism>
<feature type="domain" description="NADP-dependent oxidoreductase" evidence="7">
    <location>
        <begin position="8"/>
        <end position="276"/>
    </location>
</feature>
<evidence type="ECO:0000256" key="4">
    <source>
        <dbReference type="PIRSR" id="PIRSR000097-1"/>
    </source>
</evidence>